<gene>
    <name evidence="1" type="primary">Contig19192.g20349</name>
    <name evidence="1" type="ORF">STYLEM_1332</name>
</gene>
<reference evidence="1 2" key="1">
    <citation type="submission" date="2014-06" db="EMBL/GenBank/DDBJ databases">
        <authorList>
            <person name="Swart Estienne"/>
        </authorList>
    </citation>
    <scope>NUCLEOTIDE SEQUENCE [LARGE SCALE GENOMIC DNA]</scope>
    <source>
        <strain evidence="1 2">130c</strain>
    </source>
</reference>
<proteinExistence type="predicted"/>
<keyword evidence="2" id="KW-1185">Reference proteome</keyword>
<protein>
    <submittedName>
        <fullName evidence="1">Uncharacterized protein</fullName>
    </submittedName>
</protein>
<name>A0A077ZR33_STYLE</name>
<organism evidence="1 2">
    <name type="scientific">Stylonychia lemnae</name>
    <name type="common">Ciliate</name>
    <dbReference type="NCBI Taxonomy" id="5949"/>
    <lineage>
        <taxon>Eukaryota</taxon>
        <taxon>Sar</taxon>
        <taxon>Alveolata</taxon>
        <taxon>Ciliophora</taxon>
        <taxon>Intramacronucleata</taxon>
        <taxon>Spirotrichea</taxon>
        <taxon>Stichotrichia</taxon>
        <taxon>Sporadotrichida</taxon>
        <taxon>Oxytrichidae</taxon>
        <taxon>Stylonychinae</taxon>
        <taxon>Stylonychia</taxon>
    </lineage>
</organism>
<evidence type="ECO:0000313" key="1">
    <source>
        <dbReference type="EMBL" id="CDW72373.1"/>
    </source>
</evidence>
<dbReference type="InParanoid" id="A0A077ZR33"/>
<dbReference type="EMBL" id="CCKQ01001273">
    <property type="protein sequence ID" value="CDW72373.1"/>
    <property type="molecule type" value="Genomic_DNA"/>
</dbReference>
<dbReference type="AlphaFoldDB" id="A0A077ZR33"/>
<evidence type="ECO:0000313" key="2">
    <source>
        <dbReference type="Proteomes" id="UP000039865"/>
    </source>
</evidence>
<dbReference type="Proteomes" id="UP000039865">
    <property type="component" value="Unassembled WGS sequence"/>
</dbReference>
<sequence>MPALKLLKRTPQYHLFQIYNHFTIQSKVFNMIINKKIKLLNKSILSNLMQRSLIEMKQKQSILKIYQESMKIEQNNKITEVQEESQLEKIKHIELGIKRQGLQRVQVYKWYWDRKEELLKPQKQRFEFDRYANQKLFQITKVQVNQNRKVFEVNRVNSD</sequence>
<accession>A0A077ZR33</accession>